<dbReference type="SUPFAM" id="SSF52283">
    <property type="entry name" value="Formate/glycerate dehydrogenase catalytic domain-like"/>
    <property type="match status" value="1"/>
</dbReference>
<dbReference type="SUPFAM" id="SSF51735">
    <property type="entry name" value="NAD(P)-binding Rossmann-fold domains"/>
    <property type="match status" value="1"/>
</dbReference>
<evidence type="ECO:0000259" key="5">
    <source>
        <dbReference type="Pfam" id="PF02826"/>
    </source>
</evidence>
<gene>
    <name evidence="6" type="ORF">GCM10023213_36540</name>
</gene>
<evidence type="ECO:0000313" key="6">
    <source>
        <dbReference type="EMBL" id="GAA5145233.1"/>
    </source>
</evidence>
<comment type="similarity">
    <text evidence="3">Belongs to the D-isomer specific 2-hydroxyacid dehydrogenase family.</text>
</comment>
<protein>
    <submittedName>
        <fullName evidence="6">2-hydroxyacid dehydrogenase</fullName>
    </submittedName>
</protein>
<organism evidence="6 7">
    <name type="scientific">Prosthecobacter algae</name>
    <dbReference type="NCBI Taxonomy" id="1144682"/>
    <lineage>
        <taxon>Bacteria</taxon>
        <taxon>Pseudomonadati</taxon>
        <taxon>Verrucomicrobiota</taxon>
        <taxon>Verrucomicrobiia</taxon>
        <taxon>Verrucomicrobiales</taxon>
        <taxon>Verrucomicrobiaceae</taxon>
        <taxon>Prosthecobacter</taxon>
    </lineage>
</organism>
<evidence type="ECO:0000259" key="4">
    <source>
        <dbReference type="Pfam" id="PF00389"/>
    </source>
</evidence>
<dbReference type="EMBL" id="BAABIA010000008">
    <property type="protein sequence ID" value="GAA5145233.1"/>
    <property type="molecule type" value="Genomic_DNA"/>
</dbReference>
<dbReference type="PANTHER" id="PTHR10996">
    <property type="entry name" value="2-HYDROXYACID DEHYDROGENASE-RELATED"/>
    <property type="match status" value="1"/>
</dbReference>
<evidence type="ECO:0000256" key="2">
    <source>
        <dbReference type="ARBA" id="ARBA00023027"/>
    </source>
</evidence>
<evidence type="ECO:0000256" key="1">
    <source>
        <dbReference type="ARBA" id="ARBA00023002"/>
    </source>
</evidence>
<dbReference type="InterPro" id="IPR036291">
    <property type="entry name" value="NAD(P)-bd_dom_sf"/>
</dbReference>
<dbReference type="InterPro" id="IPR050223">
    <property type="entry name" value="D-isomer_2-hydroxyacid_DH"/>
</dbReference>
<comment type="caution">
    <text evidence="6">The sequence shown here is derived from an EMBL/GenBank/DDBJ whole genome shotgun (WGS) entry which is preliminary data.</text>
</comment>
<dbReference type="Gene3D" id="3.40.50.720">
    <property type="entry name" value="NAD(P)-binding Rossmann-like Domain"/>
    <property type="match status" value="2"/>
</dbReference>
<dbReference type="Pfam" id="PF02826">
    <property type="entry name" value="2-Hacid_dh_C"/>
    <property type="match status" value="1"/>
</dbReference>
<reference evidence="7" key="1">
    <citation type="journal article" date="2019" name="Int. J. Syst. Evol. Microbiol.">
        <title>The Global Catalogue of Microorganisms (GCM) 10K type strain sequencing project: providing services to taxonomists for standard genome sequencing and annotation.</title>
        <authorList>
            <consortium name="The Broad Institute Genomics Platform"/>
            <consortium name="The Broad Institute Genome Sequencing Center for Infectious Disease"/>
            <person name="Wu L."/>
            <person name="Ma J."/>
        </authorList>
    </citation>
    <scope>NUCLEOTIDE SEQUENCE [LARGE SCALE GENOMIC DNA]</scope>
    <source>
        <strain evidence="7">JCM 18053</strain>
    </source>
</reference>
<proteinExistence type="inferred from homology"/>
<keyword evidence="2" id="KW-0520">NAD</keyword>
<dbReference type="InterPro" id="IPR006140">
    <property type="entry name" value="D-isomer_DH_NAD-bd"/>
</dbReference>
<keyword evidence="7" id="KW-1185">Reference proteome</keyword>
<evidence type="ECO:0000256" key="3">
    <source>
        <dbReference type="RuleBase" id="RU003719"/>
    </source>
</evidence>
<dbReference type="Proteomes" id="UP001499852">
    <property type="component" value="Unassembled WGS sequence"/>
</dbReference>
<dbReference type="InterPro" id="IPR006139">
    <property type="entry name" value="D-isomer_2_OHA_DH_cat_dom"/>
</dbReference>
<feature type="domain" description="D-isomer specific 2-hydroxyacid dehydrogenase catalytic" evidence="4">
    <location>
        <begin position="33"/>
        <end position="311"/>
    </location>
</feature>
<feature type="domain" description="D-isomer specific 2-hydroxyacid dehydrogenase NAD-binding" evidence="5">
    <location>
        <begin position="109"/>
        <end position="280"/>
    </location>
</feature>
<keyword evidence="1 3" id="KW-0560">Oxidoreductase</keyword>
<dbReference type="CDD" id="cd12156">
    <property type="entry name" value="HPPR"/>
    <property type="match status" value="1"/>
</dbReference>
<dbReference type="RefSeq" id="WP_345737839.1">
    <property type="nucleotide sequence ID" value="NZ_BAABIA010000008.1"/>
</dbReference>
<dbReference type="Pfam" id="PF00389">
    <property type="entry name" value="2-Hacid_dh"/>
    <property type="match status" value="1"/>
</dbReference>
<accession>A0ABP9PE87</accession>
<evidence type="ECO:0000313" key="7">
    <source>
        <dbReference type="Proteomes" id="UP001499852"/>
    </source>
</evidence>
<name>A0ABP9PE87_9BACT</name>
<dbReference type="PANTHER" id="PTHR10996:SF178">
    <property type="entry name" value="2-HYDROXYACID DEHYDROGENASE YGL185C-RELATED"/>
    <property type="match status" value="1"/>
</dbReference>
<sequence length="312" mass="33139">MSLPPVLLLAPLPDFLLGPLREVAACHDYFHAPDKTALLAHMGKDIRGIAMAGGSVAPVELLEQLPNLEILSVFGVGYDGVPLPYCQQRGLQVTNTPDVLTDDVADTAVALVLMTSRRLGEAERFARAGHWTRGPFPLAYALRGKTAGIIGLGRIGKAIAHRLSAHGMEIAYHGRKPQAVDYRYCDSLSTLAKTSDFLIVACPGGTETRHLINAEVLAALGPSGTLINIARGSVVDEASLIEALDSGSLRSAGLDVFEHEPNIPEALLRHERAVLLPHLGSGTHETRVAMARLCVGNLAAHFAGQPLLTAVI</sequence>